<comment type="caution">
    <text evidence="1">The sequence shown here is derived from an EMBL/GenBank/DDBJ whole genome shotgun (WGS) entry which is preliminary data.</text>
</comment>
<gene>
    <name evidence="1" type="ORF">AMECASPLE_033823</name>
</gene>
<organism evidence="1 2">
    <name type="scientific">Ameca splendens</name>
    <dbReference type="NCBI Taxonomy" id="208324"/>
    <lineage>
        <taxon>Eukaryota</taxon>
        <taxon>Metazoa</taxon>
        <taxon>Chordata</taxon>
        <taxon>Craniata</taxon>
        <taxon>Vertebrata</taxon>
        <taxon>Euteleostomi</taxon>
        <taxon>Actinopterygii</taxon>
        <taxon>Neopterygii</taxon>
        <taxon>Teleostei</taxon>
        <taxon>Neoteleostei</taxon>
        <taxon>Acanthomorphata</taxon>
        <taxon>Ovalentaria</taxon>
        <taxon>Atherinomorphae</taxon>
        <taxon>Cyprinodontiformes</taxon>
        <taxon>Goodeidae</taxon>
        <taxon>Ameca</taxon>
    </lineage>
</organism>
<sequence>MQRGVMLIETFPLCCSSSNSPAPFNHDYDALTVASEHDLLLMLLLSKMKNDLSSYQSYDRVLCAHGHGYGDIFHLLLRNGVGFLQPERERSRGRVRHWKPNWGTPLYVRTKFSAAGCQVRRCASAGARTPIHPRDAHTEHICELLG</sequence>
<reference evidence="1 2" key="1">
    <citation type="submission" date="2021-06" db="EMBL/GenBank/DDBJ databases">
        <authorList>
            <person name="Palmer J.M."/>
        </authorList>
    </citation>
    <scope>NUCLEOTIDE SEQUENCE [LARGE SCALE GENOMIC DNA]</scope>
    <source>
        <strain evidence="1 2">AS_MEX2019</strain>
        <tissue evidence="1">Muscle</tissue>
    </source>
</reference>
<evidence type="ECO:0000313" key="1">
    <source>
        <dbReference type="EMBL" id="MEQ2289516.1"/>
    </source>
</evidence>
<dbReference type="EMBL" id="JAHRIP010023479">
    <property type="protein sequence ID" value="MEQ2289516.1"/>
    <property type="molecule type" value="Genomic_DNA"/>
</dbReference>
<name>A0ABV0Y7L8_9TELE</name>
<dbReference type="Proteomes" id="UP001469553">
    <property type="component" value="Unassembled WGS sequence"/>
</dbReference>
<protein>
    <submittedName>
        <fullName evidence="1">Uncharacterized protein</fullName>
    </submittedName>
</protein>
<proteinExistence type="predicted"/>
<accession>A0ABV0Y7L8</accession>
<evidence type="ECO:0000313" key="2">
    <source>
        <dbReference type="Proteomes" id="UP001469553"/>
    </source>
</evidence>
<keyword evidence="2" id="KW-1185">Reference proteome</keyword>